<dbReference type="GO" id="GO:0000724">
    <property type="term" value="P:double-strand break repair via homologous recombination"/>
    <property type="evidence" value="ECO:0007669"/>
    <property type="project" value="TreeGrafter"/>
</dbReference>
<dbReference type="PANTHER" id="PTHR45916">
    <property type="entry name" value="STRUCTURAL MAINTENANCE OF CHROMOSOMES PROTEIN 5"/>
    <property type="match status" value="1"/>
</dbReference>
<comment type="caution">
    <text evidence="7">The sequence shown here is derived from an EMBL/GenBank/DDBJ whole genome shotgun (WGS) entry which is preliminary data.</text>
</comment>
<dbReference type="Pfam" id="PF13476">
    <property type="entry name" value="AAA_23"/>
    <property type="match status" value="1"/>
</dbReference>
<feature type="region of interest" description="Disordered" evidence="5">
    <location>
        <begin position="1"/>
        <end position="84"/>
    </location>
</feature>
<dbReference type="OrthoDB" id="10254973at2759"/>
<feature type="coiled-coil region" evidence="4">
    <location>
        <begin position="455"/>
        <end position="503"/>
    </location>
</feature>
<evidence type="ECO:0000256" key="4">
    <source>
        <dbReference type="SAM" id="Coils"/>
    </source>
</evidence>
<evidence type="ECO:0000256" key="5">
    <source>
        <dbReference type="SAM" id="MobiDB-lite"/>
    </source>
</evidence>
<dbReference type="GO" id="GO:0003697">
    <property type="term" value="F:single-stranded DNA binding"/>
    <property type="evidence" value="ECO:0007669"/>
    <property type="project" value="TreeGrafter"/>
</dbReference>
<evidence type="ECO:0000313" key="8">
    <source>
        <dbReference type="Proteomes" id="UP000620104"/>
    </source>
</evidence>
<dbReference type="Gene3D" id="3.40.50.300">
    <property type="entry name" value="P-loop containing nucleotide triphosphate hydrolases"/>
    <property type="match status" value="2"/>
</dbReference>
<keyword evidence="8" id="KW-1185">Reference proteome</keyword>
<organism evidence="7 8">
    <name type="scientific">Naganishia liquefaciens</name>
    <dbReference type="NCBI Taxonomy" id="104408"/>
    <lineage>
        <taxon>Eukaryota</taxon>
        <taxon>Fungi</taxon>
        <taxon>Dikarya</taxon>
        <taxon>Basidiomycota</taxon>
        <taxon>Agaricomycotina</taxon>
        <taxon>Tremellomycetes</taxon>
        <taxon>Filobasidiales</taxon>
        <taxon>Filobasidiaceae</taxon>
        <taxon>Naganishia</taxon>
    </lineage>
</organism>
<feature type="compositionally biased region" description="Acidic residues" evidence="5">
    <location>
        <begin position="40"/>
        <end position="51"/>
    </location>
</feature>
<feature type="coiled-coil region" evidence="4">
    <location>
        <begin position="965"/>
        <end position="992"/>
    </location>
</feature>
<feature type="domain" description="Rad50/SbcC-type AAA" evidence="6">
    <location>
        <begin position="112"/>
        <end position="324"/>
    </location>
</feature>
<feature type="coiled-coil region" evidence="4">
    <location>
        <begin position="734"/>
        <end position="768"/>
    </location>
</feature>
<proteinExistence type="inferred from homology"/>
<feature type="region of interest" description="Disordered" evidence="5">
    <location>
        <begin position="370"/>
        <end position="389"/>
    </location>
</feature>
<comment type="similarity">
    <text evidence="1">Belongs to the SMC family. SMC5 subfamily.</text>
</comment>
<dbReference type="EMBL" id="BLZA01000049">
    <property type="protein sequence ID" value="GHJ89699.1"/>
    <property type="molecule type" value="Genomic_DNA"/>
</dbReference>
<feature type="coiled-coil region" evidence="4">
    <location>
        <begin position="281"/>
        <end position="315"/>
    </location>
</feature>
<reference evidence="7" key="1">
    <citation type="submission" date="2020-07" db="EMBL/GenBank/DDBJ databases">
        <title>Draft Genome Sequence of a Deep-Sea Yeast, Naganishia (Cryptococcus) liquefaciens strain N6.</title>
        <authorList>
            <person name="Han Y.W."/>
            <person name="Kajitani R."/>
            <person name="Morimoto H."/>
            <person name="Parhat M."/>
            <person name="Tsubouchi H."/>
            <person name="Bakenova O."/>
            <person name="Ogata M."/>
            <person name="Argunhan B."/>
            <person name="Aoki R."/>
            <person name="Kajiwara S."/>
            <person name="Itoh T."/>
            <person name="Iwasaki H."/>
        </authorList>
    </citation>
    <scope>NUCLEOTIDE SEQUENCE</scope>
    <source>
        <strain evidence="7">N6</strain>
    </source>
</reference>
<dbReference type="AlphaFoldDB" id="A0A8H3TZ09"/>
<evidence type="ECO:0000256" key="2">
    <source>
        <dbReference type="ARBA" id="ARBA00018687"/>
    </source>
</evidence>
<evidence type="ECO:0000313" key="7">
    <source>
        <dbReference type="EMBL" id="GHJ89699.1"/>
    </source>
</evidence>
<evidence type="ECO:0000259" key="6">
    <source>
        <dbReference type="Pfam" id="PF13476"/>
    </source>
</evidence>
<protein>
    <recommendedName>
        <fullName evidence="2">Structural maintenance of chromosomes protein 5</fullName>
    </recommendedName>
</protein>
<name>A0A8H3TZ09_9TREE</name>
<sequence length="1179" mass="133733">MVRKRKSQPESLPSASGGEESDSALPARKRPRNGHVIGQADEDASDEDTGELADVKPEGVNGENADDSEAEQEDDYEEERNEEGGEIIRRKKRVTVKLERGADGYVAGSIVRIKLDNFVTYDHVEFRPGAQLNMIIGPNGTGKSTIVCAITLGLGWSPKVLGRAPEISAFVKQGCKRAYTEIELKGRPGKANVIIKREFNRDDKKSIWTLNGERTTGQKVSNIVSDFGIQIGNLCAFLPQDKVAEFAQMNPRELLKATMEAAGDPNLTTWHNTLVNSAGRLEIYQHELQTQQSRQQDLNRRIEDLSEDVENYFQRQGLLAKIKEEEVMKLVRDFRVKTAEKSKLKATWKRYQRQYQEHISKAEPCLEVKNRESKKKARMTSHQDELRAKHKKALSAIEQMSGRLEKKSLETEDTSEKLGNLRQAEAERKQQIAGYRTNIEKLKEAIENRPADVDTTQLDKEINTARQKRRGLQEEQKALDRKFQAYNEKGTQINNNLDQIQNQLAAIQNIRSQRIAALGRANASCGFAMNWIQQNANKFRQEIIFPAAVSVQVSDPSFAHLVELACGNNLMTFVAQNEDDYRVLNTLNDQQHFVNGRQRVRINTIQITQEDIQSDTPYPAPREQLEASGMEGYALDFCDCPPAMRAFLRNSAGLHMTAISRETGDAIDEKAAQNCGVTRLLWAGDHYKNNPAAWDDMRAPHFIESSNVRISRYGSRAKQITSNQARFEAKFFNQNVDEEQVERLNRQRADLAEQRTQLEAEIQRASLSAKASKPELEKLQKLEEELNARKNVIVADLKRFERAKMELQKAKLQLESLLNRPSIEAERTRLKAEQMVHVKERVRLAQELTSLCLHANKAAAELVEVQMQIMQVDANMDAVDEHVRGFAAQQEELEADLERSKAAYQNHRRITEAAAAVATDQVSTLDDDLRAELSAKWEHDERSVDEIDQVIQQARNDIDLLPEVNRSAIDRLERYKSELAVVQQSVKKHKIKVDKLGNIVKKTHDQFDVALTELVTLVSAKFGAALQRNNCAGEVRLVRTGEDYANWALEILVKFRDAEDLQVLTAQRQSGGERSFTTIMYLTSLTELSRVPFSLVDEINQGMDQRAERLVHDQLVQVTCREDAGQYFLITPKLLTNLRYDKKMSVLCIYNGEYLPENEYKLGDVKGLLANIRAIMAEA</sequence>
<dbReference type="InterPro" id="IPR027417">
    <property type="entry name" value="P-loop_NTPase"/>
</dbReference>
<gene>
    <name evidence="7" type="ORF">NliqN6_6101</name>
</gene>
<dbReference type="GO" id="GO:0016887">
    <property type="term" value="F:ATP hydrolysis activity"/>
    <property type="evidence" value="ECO:0007669"/>
    <property type="project" value="InterPro"/>
</dbReference>
<dbReference type="SUPFAM" id="SSF52540">
    <property type="entry name" value="P-loop containing nucleoside triphosphate hydrolases"/>
    <property type="match status" value="2"/>
</dbReference>
<accession>A0A8H3TZ09</accession>
<dbReference type="GO" id="GO:0030915">
    <property type="term" value="C:Smc5-Smc6 complex"/>
    <property type="evidence" value="ECO:0007669"/>
    <property type="project" value="TreeGrafter"/>
</dbReference>
<dbReference type="GO" id="GO:0005634">
    <property type="term" value="C:nucleus"/>
    <property type="evidence" value="ECO:0007669"/>
    <property type="project" value="TreeGrafter"/>
</dbReference>
<dbReference type="PANTHER" id="PTHR45916:SF1">
    <property type="entry name" value="STRUCTURAL MAINTENANCE OF CHROMOSOMES PROTEIN 5"/>
    <property type="match status" value="1"/>
</dbReference>
<keyword evidence="3 4" id="KW-0175">Coiled coil</keyword>
<evidence type="ECO:0000256" key="3">
    <source>
        <dbReference type="ARBA" id="ARBA00023054"/>
    </source>
</evidence>
<dbReference type="Proteomes" id="UP000620104">
    <property type="component" value="Unassembled WGS sequence"/>
</dbReference>
<feature type="compositionally biased region" description="Acidic residues" evidence="5">
    <location>
        <begin position="64"/>
        <end position="81"/>
    </location>
</feature>
<dbReference type="InterPro" id="IPR038729">
    <property type="entry name" value="Rad50/SbcC_AAA"/>
</dbReference>
<evidence type="ECO:0000256" key="1">
    <source>
        <dbReference type="ARBA" id="ARBA00010171"/>
    </source>
</evidence>